<comment type="caution">
    <text evidence="2">The sequence shown here is derived from an EMBL/GenBank/DDBJ whole genome shotgun (WGS) entry which is preliminary data.</text>
</comment>
<name>A0A918H2Q1_9ACTN</name>
<accession>A0A918H2Q1</accession>
<feature type="compositionally biased region" description="Pro residues" evidence="1">
    <location>
        <begin position="63"/>
        <end position="73"/>
    </location>
</feature>
<gene>
    <name evidence="2" type="ORF">GCM10014713_24200</name>
</gene>
<evidence type="ECO:0000313" key="3">
    <source>
        <dbReference type="Proteomes" id="UP000619486"/>
    </source>
</evidence>
<protein>
    <submittedName>
        <fullName evidence="2">Uncharacterized protein</fullName>
    </submittedName>
</protein>
<dbReference type="AlphaFoldDB" id="A0A918H2Q1"/>
<evidence type="ECO:0000256" key="1">
    <source>
        <dbReference type="SAM" id="MobiDB-lite"/>
    </source>
</evidence>
<feature type="compositionally biased region" description="Polar residues" evidence="1">
    <location>
        <begin position="50"/>
        <end position="59"/>
    </location>
</feature>
<evidence type="ECO:0000313" key="2">
    <source>
        <dbReference type="EMBL" id="GGT29800.1"/>
    </source>
</evidence>
<dbReference type="EMBL" id="BMQQ01000007">
    <property type="protein sequence ID" value="GGT29800.1"/>
    <property type="molecule type" value="Genomic_DNA"/>
</dbReference>
<organism evidence="2 3">
    <name type="scientific">Streptomyces purpureus</name>
    <dbReference type="NCBI Taxonomy" id="1951"/>
    <lineage>
        <taxon>Bacteria</taxon>
        <taxon>Bacillati</taxon>
        <taxon>Actinomycetota</taxon>
        <taxon>Actinomycetes</taxon>
        <taxon>Kitasatosporales</taxon>
        <taxon>Streptomycetaceae</taxon>
        <taxon>Streptomyces</taxon>
    </lineage>
</organism>
<feature type="region of interest" description="Disordered" evidence="1">
    <location>
        <begin position="50"/>
        <end position="73"/>
    </location>
</feature>
<proteinExistence type="predicted"/>
<keyword evidence="3" id="KW-1185">Reference proteome</keyword>
<feature type="region of interest" description="Disordered" evidence="1">
    <location>
        <begin position="1"/>
        <end position="24"/>
    </location>
</feature>
<dbReference type="Proteomes" id="UP000619486">
    <property type="component" value="Unassembled WGS sequence"/>
</dbReference>
<reference evidence="2" key="1">
    <citation type="journal article" date="2014" name="Int. J. Syst. Evol. Microbiol.">
        <title>Complete genome sequence of Corynebacterium casei LMG S-19264T (=DSM 44701T), isolated from a smear-ripened cheese.</title>
        <authorList>
            <consortium name="US DOE Joint Genome Institute (JGI-PGF)"/>
            <person name="Walter F."/>
            <person name="Albersmeier A."/>
            <person name="Kalinowski J."/>
            <person name="Ruckert C."/>
        </authorList>
    </citation>
    <scope>NUCLEOTIDE SEQUENCE</scope>
    <source>
        <strain evidence="2">JCM 3172</strain>
    </source>
</reference>
<reference evidence="2" key="2">
    <citation type="submission" date="2020-09" db="EMBL/GenBank/DDBJ databases">
        <authorList>
            <person name="Sun Q."/>
            <person name="Ohkuma M."/>
        </authorList>
    </citation>
    <scope>NUCLEOTIDE SEQUENCE</scope>
    <source>
        <strain evidence="2">JCM 3172</strain>
    </source>
</reference>
<sequence length="73" mass="7636">MVQHQRVAHPEGGGDIGDPDRRHPARLDLFDGGAQHLLAPFLHAQANSGHGVTVHSATTPPARAQPPLPGLAD</sequence>